<evidence type="ECO:0008006" key="3">
    <source>
        <dbReference type="Google" id="ProtNLM"/>
    </source>
</evidence>
<evidence type="ECO:0000313" key="1">
    <source>
        <dbReference type="EMBL" id="SCG18988.1"/>
    </source>
</evidence>
<dbReference type="NCBIfam" id="NF045560">
    <property type="entry name" value="aroma_sacti_dom"/>
    <property type="match status" value="1"/>
</dbReference>
<dbReference type="AlphaFoldDB" id="A0A1C5GGV4"/>
<name>A0A1C5GGV4_MICEH</name>
<reference evidence="1 2" key="1">
    <citation type="submission" date="2016-06" db="EMBL/GenBank/DDBJ databases">
        <authorList>
            <person name="Kjaerup R.B."/>
            <person name="Dalgaard T.S."/>
            <person name="Juul-Madsen H.R."/>
        </authorList>
    </citation>
    <scope>NUCLEOTIDE SEQUENCE [LARGE SCALE GENOMIC DNA]</scope>
    <source>
        <strain evidence="1 2">DSM 43913</strain>
    </source>
</reference>
<dbReference type="Proteomes" id="UP000198251">
    <property type="component" value="Chromosome I"/>
</dbReference>
<keyword evidence="2" id="KW-1185">Reference proteome</keyword>
<sequence>MHDPLDALRSAGCPVDQLSAAQCEVLAALTEAETAVLVALQQRLRDAEGDVLAHNLKLL</sequence>
<gene>
    <name evidence="1" type="ORF">GA0070610_5346</name>
</gene>
<dbReference type="EMBL" id="LT607733">
    <property type="protein sequence ID" value="SCG18988.1"/>
    <property type="molecule type" value="Genomic_DNA"/>
</dbReference>
<dbReference type="GeneID" id="95805008"/>
<organism evidence="1 2">
    <name type="scientific">Micromonospora echinofusca</name>
    <dbReference type="NCBI Taxonomy" id="47858"/>
    <lineage>
        <taxon>Bacteria</taxon>
        <taxon>Bacillati</taxon>
        <taxon>Actinomycetota</taxon>
        <taxon>Actinomycetes</taxon>
        <taxon>Micromonosporales</taxon>
        <taxon>Micromonosporaceae</taxon>
        <taxon>Micromonospora</taxon>
    </lineage>
</organism>
<dbReference type="RefSeq" id="WP_089002518.1">
    <property type="nucleotide sequence ID" value="NZ_JBFAAC010000007.1"/>
</dbReference>
<dbReference type="InterPro" id="IPR054632">
    <property type="entry name" value="Aroma_sacti_dom"/>
</dbReference>
<proteinExistence type="predicted"/>
<accession>A0A1C5GGV4</accession>
<protein>
    <recommendedName>
        <fullName evidence="3">MarR family transcriptional regulator</fullName>
    </recommendedName>
</protein>
<evidence type="ECO:0000313" key="2">
    <source>
        <dbReference type="Proteomes" id="UP000198251"/>
    </source>
</evidence>